<evidence type="ECO:0000256" key="2">
    <source>
        <dbReference type="ARBA" id="ARBA00022475"/>
    </source>
</evidence>
<dbReference type="NCBIfam" id="TIGR03007">
    <property type="entry name" value="pepcterm_ChnLen"/>
    <property type="match status" value="1"/>
</dbReference>
<organism evidence="10 11">
    <name type="scientific">Geotalea daltonii (strain DSM 22248 / JCM 15807 / FRC-32)</name>
    <name type="common">Geobacter daltonii</name>
    <dbReference type="NCBI Taxonomy" id="316067"/>
    <lineage>
        <taxon>Bacteria</taxon>
        <taxon>Pseudomonadati</taxon>
        <taxon>Thermodesulfobacteriota</taxon>
        <taxon>Desulfuromonadia</taxon>
        <taxon>Geobacterales</taxon>
        <taxon>Geobacteraceae</taxon>
        <taxon>Geotalea</taxon>
    </lineage>
</organism>
<keyword evidence="11" id="KW-1185">Reference proteome</keyword>
<dbReference type="Pfam" id="PF13807">
    <property type="entry name" value="GNVR"/>
    <property type="match status" value="1"/>
</dbReference>
<dbReference type="GO" id="GO:0004713">
    <property type="term" value="F:protein tyrosine kinase activity"/>
    <property type="evidence" value="ECO:0007669"/>
    <property type="project" value="TreeGrafter"/>
</dbReference>
<dbReference type="eggNOG" id="COG3206">
    <property type="taxonomic scope" value="Bacteria"/>
</dbReference>
<reference evidence="10 11" key="1">
    <citation type="submission" date="2009-01" db="EMBL/GenBank/DDBJ databases">
        <title>Complete sequence of Geobacter sp. FRC-32.</title>
        <authorList>
            <consortium name="US DOE Joint Genome Institute"/>
            <person name="Lucas S."/>
            <person name="Copeland A."/>
            <person name="Lapidus A."/>
            <person name="Glavina del Rio T."/>
            <person name="Dalin E."/>
            <person name="Tice H."/>
            <person name="Bruce D."/>
            <person name="Goodwin L."/>
            <person name="Pitluck S."/>
            <person name="Saunders E."/>
            <person name="Brettin T."/>
            <person name="Detter J.C."/>
            <person name="Han C."/>
            <person name="Larimer F."/>
            <person name="Land M."/>
            <person name="Hauser L."/>
            <person name="Kyrpides N."/>
            <person name="Ovchinnikova G."/>
            <person name="Kostka J."/>
            <person name="Richardson P."/>
        </authorList>
    </citation>
    <scope>NUCLEOTIDE SEQUENCE [LARGE SCALE GENOMIC DNA]</scope>
    <source>
        <strain evidence="11">DSM 22248 / JCM 15807 / FRC-32</strain>
    </source>
</reference>
<dbReference type="OrthoDB" id="5390369at2"/>
<dbReference type="GO" id="GO:0005886">
    <property type="term" value="C:plasma membrane"/>
    <property type="evidence" value="ECO:0007669"/>
    <property type="project" value="UniProtKB-SubCell"/>
</dbReference>
<proteinExistence type="predicted"/>
<dbReference type="PANTHER" id="PTHR32309:SF13">
    <property type="entry name" value="FERRIC ENTEROBACTIN TRANSPORT PROTEIN FEPE"/>
    <property type="match status" value="1"/>
</dbReference>
<feature type="domain" description="Polysaccharide chain length determinant N-terminal" evidence="8">
    <location>
        <begin position="5"/>
        <end position="95"/>
    </location>
</feature>
<evidence type="ECO:0000256" key="7">
    <source>
        <dbReference type="SAM" id="Phobius"/>
    </source>
</evidence>
<comment type="subcellular location">
    <subcellularLocation>
        <location evidence="1">Cell membrane</location>
        <topology evidence="1">Multi-pass membrane protein</topology>
    </subcellularLocation>
</comment>
<name>B9M2X7_GEODF</name>
<dbReference type="InterPro" id="IPR050445">
    <property type="entry name" value="Bact_polysacc_biosynth/exp"/>
</dbReference>
<evidence type="ECO:0000313" key="10">
    <source>
        <dbReference type="EMBL" id="ACM21323.1"/>
    </source>
</evidence>
<evidence type="ECO:0000259" key="9">
    <source>
        <dbReference type="Pfam" id="PF13807"/>
    </source>
</evidence>
<keyword evidence="3 7" id="KW-0812">Transmembrane</keyword>
<feature type="coiled-coil region" evidence="6">
    <location>
        <begin position="166"/>
        <end position="193"/>
    </location>
</feature>
<feature type="transmembrane region" description="Helical" evidence="7">
    <location>
        <begin position="390"/>
        <end position="411"/>
    </location>
</feature>
<sequence length="500" mass="56365">MPTTNDFDYKRYLNLVKQRKTLFLVTALAVMTITVIVSYVLPEKYEAKCTVFIEKALINELVRGFAVTPSMEDKIKGLNYAMASRPLLQKVVSDLDLNLGKNGDTDTLISQFQKDTKVELRDKENLFTISYTGENPKRARDYVNTLVRRYIEENSSSIRAESYGASKFLSEQITVLKEKMDKAEAEVSRFRMEKGSVATADPAALEREISGAQQRIDEIAFRKAQLEASRNQLKKHNPAQMRLQTLEKKLEEMRVEYTDRYPEVMRLKSEIESVREQALASSGQARLGGAEMQELERIDAELRVLRSAESKQYANIASSRAMLRNIPAARAELEQLERDKANQKQVYDQLVTRHGQSEFSKQMEVEDKGTTFRIVDPAVLPVKPISPNRIAIILGGIAGGLAVAFGLVLLLDYYDESVKSLDGLKALGLPVLAVIPKMQIPAEIKLQKAHDVRLYAISACYFSLILIVLLLELLQIPLFSSSLNSLQLKQYLSQAVGQFK</sequence>
<dbReference type="RefSeq" id="WP_012648051.1">
    <property type="nucleotide sequence ID" value="NC_011979.1"/>
</dbReference>
<dbReference type="HOGENOM" id="CLU_009912_5_1_7"/>
<keyword evidence="6" id="KW-0175">Coiled coil</keyword>
<dbReference type="EMBL" id="CP001390">
    <property type="protein sequence ID" value="ACM21323.1"/>
    <property type="molecule type" value="Genomic_DNA"/>
</dbReference>
<dbReference type="InterPro" id="IPR014345">
    <property type="entry name" value="XrtA_polysacc_chain"/>
</dbReference>
<feature type="coiled-coil region" evidence="6">
    <location>
        <begin position="319"/>
        <end position="353"/>
    </location>
</feature>
<evidence type="ECO:0000256" key="6">
    <source>
        <dbReference type="SAM" id="Coils"/>
    </source>
</evidence>
<dbReference type="InterPro" id="IPR032807">
    <property type="entry name" value="GNVR"/>
</dbReference>
<feature type="transmembrane region" description="Helical" evidence="7">
    <location>
        <begin position="21"/>
        <end position="41"/>
    </location>
</feature>
<evidence type="ECO:0000256" key="1">
    <source>
        <dbReference type="ARBA" id="ARBA00004651"/>
    </source>
</evidence>
<evidence type="ECO:0000256" key="4">
    <source>
        <dbReference type="ARBA" id="ARBA00022989"/>
    </source>
</evidence>
<gene>
    <name evidence="10" type="ordered locus">Geob_2980</name>
</gene>
<keyword evidence="5 7" id="KW-0472">Membrane</keyword>
<dbReference type="InterPro" id="IPR003856">
    <property type="entry name" value="LPS_length_determ_N"/>
</dbReference>
<evidence type="ECO:0000259" key="8">
    <source>
        <dbReference type="Pfam" id="PF02706"/>
    </source>
</evidence>
<evidence type="ECO:0000256" key="3">
    <source>
        <dbReference type="ARBA" id="ARBA00022692"/>
    </source>
</evidence>
<dbReference type="Pfam" id="PF02706">
    <property type="entry name" value="Wzz"/>
    <property type="match status" value="1"/>
</dbReference>
<dbReference type="PANTHER" id="PTHR32309">
    <property type="entry name" value="TYROSINE-PROTEIN KINASE"/>
    <property type="match status" value="1"/>
</dbReference>
<evidence type="ECO:0000313" key="11">
    <source>
        <dbReference type="Proteomes" id="UP000007721"/>
    </source>
</evidence>
<keyword evidence="4 7" id="KW-1133">Transmembrane helix</keyword>
<feature type="transmembrane region" description="Helical" evidence="7">
    <location>
        <begin position="454"/>
        <end position="476"/>
    </location>
</feature>
<evidence type="ECO:0000256" key="5">
    <source>
        <dbReference type="ARBA" id="ARBA00023136"/>
    </source>
</evidence>
<dbReference type="AlphaFoldDB" id="B9M2X7"/>
<feature type="domain" description="Tyrosine-protein kinase G-rich" evidence="9">
    <location>
        <begin position="333"/>
        <end position="410"/>
    </location>
</feature>
<keyword evidence="2" id="KW-1003">Cell membrane</keyword>
<dbReference type="KEGG" id="geo:Geob_2980"/>
<dbReference type="Proteomes" id="UP000007721">
    <property type="component" value="Chromosome"/>
</dbReference>
<protein>
    <submittedName>
        <fullName evidence="10">Polysaccharide chain length determinant protein</fullName>
    </submittedName>
</protein>
<dbReference type="STRING" id="316067.Geob_2980"/>
<accession>B9M2X7</accession>